<feature type="domain" description="HORMA" evidence="3">
    <location>
        <begin position="10"/>
        <end position="250"/>
    </location>
</feature>
<comment type="caution">
    <text evidence="4">The sequence shown here is derived from an EMBL/GenBank/DDBJ whole genome shotgun (WGS) entry which is preliminary data.</text>
</comment>
<dbReference type="SUPFAM" id="SSF56019">
    <property type="entry name" value="The spindle assembly checkpoint protein mad2"/>
    <property type="match status" value="1"/>
</dbReference>
<accession>A0ABD0V870</accession>
<keyword evidence="5" id="KW-1185">Reference proteome</keyword>
<feature type="transmembrane region" description="Helical" evidence="2">
    <location>
        <begin position="12"/>
        <end position="34"/>
    </location>
</feature>
<proteinExistence type="predicted"/>
<dbReference type="EMBL" id="JANQDX010000009">
    <property type="protein sequence ID" value="KAL0918806.1"/>
    <property type="molecule type" value="Genomic_DNA"/>
</dbReference>
<keyword evidence="2" id="KW-0812">Transmembrane</keyword>
<dbReference type="InterPro" id="IPR045091">
    <property type="entry name" value="Mad2-like"/>
</dbReference>
<dbReference type="PROSITE" id="PS50815">
    <property type="entry name" value="HORMA"/>
    <property type="match status" value="1"/>
</dbReference>
<gene>
    <name evidence="4" type="ORF">M5K25_010842</name>
</gene>
<sequence>MDRRSLSPQGQTAHILVEFLEVAVSCIVFLKVFYPAGAFERRRYMNVVVQKARHPQLGNYIHAATSELLPFIQKNTSRLRCTDMDTDTATWTRDTTCFENIGHRAFESLPLSTEYHIGLEFYVARLMQVLQAYLMDHHLKSTVTSSRLFLMVREALEVKDACYASSFAFAKAKENAPHLRLFSGSGCGYSTSDLLLRHIGWLHSYPNNEHDVAIENEDEEGDEEDYEVGDNADEDNEAFLTFADDDSEEE</sequence>
<reference evidence="4 5" key="1">
    <citation type="journal article" date="2024" name="Plant Biotechnol. J.">
        <title>Dendrobium thyrsiflorum genome and its molecular insights into genes involved in important horticultural traits.</title>
        <authorList>
            <person name="Chen B."/>
            <person name="Wang J.Y."/>
            <person name="Zheng P.J."/>
            <person name="Li K.L."/>
            <person name="Liang Y.M."/>
            <person name="Chen X.F."/>
            <person name="Zhang C."/>
            <person name="Zhao X."/>
            <person name="He X."/>
            <person name="Zhang G.Q."/>
            <person name="Liu Z.J."/>
            <person name="Xu Q."/>
        </authorList>
    </citation>
    <scope>NUCLEOTIDE SEQUENCE [LARGE SCALE GENOMIC DNA]</scope>
    <source>
        <strain evidence="4">GZMU011</strain>
    </source>
</reference>
<dbReference type="InterPro" id="IPR036570">
    <property type="entry name" value="HORMA_dom_sf"/>
</dbReference>
<feature type="region of interest" description="Disordered" evidence="1">
    <location>
        <begin position="214"/>
        <end position="234"/>
    </location>
</feature>
<dbReference type="PANTHER" id="PTHR11842:SF10">
    <property type="entry name" value="MITOTIC SPINDLE ASSEMBLY CHECKPOINT PROTEIN MAD2B"/>
    <property type="match status" value="1"/>
</dbReference>
<evidence type="ECO:0000313" key="5">
    <source>
        <dbReference type="Proteomes" id="UP001552299"/>
    </source>
</evidence>
<evidence type="ECO:0000256" key="1">
    <source>
        <dbReference type="SAM" id="MobiDB-lite"/>
    </source>
</evidence>
<dbReference type="AlphaFoldDB" id="A0ABD0V870"/>
<evidence type="ECO:0000256" key="2">
    <source>
        <dbReference type="SAM" id="Phobius"/>
    </source>
</evidence>
<organism evidence="4 5">
    <name type="scientific">Dendrobium thyrsiflorum</name>
    <name type="common">Pinecone-like raceme dendrobium</name>
    <name type="synonym">Orchid</name>
    <dbReference type="NCBI Taxonomy" id="117978"/>
    <lineage>
        <taxon>Eukaryota</taxon>
        <taxon>Viridiplantae</taxon>
        <taxon>Streptophyta</taxon>
        <taxon>Embryophyta</taxon>
        <taxon>Tracheophyta</taxon>
        <taxon>Spermatophyta</taxon>
        <taxon>Magnoliopsida</taxon>
        <taxon>Liliopsida</taxon>
        <taxon>Asparagales</taxon>
        <taxon>Orchidaceae</taxon>
        <taxon>Epidendroideae</taxon>
        <taxon>Malaxideae</taxon>
        <taxon>Dendrobiinae</taxon>
        <taxon>Dendrobium</taxon>
    </lineage>
</organism>
<dbReference type="Gene3D" id="3.30.900.10">
    <property type="entry name" value="HORMA domain"/>
    <property type="match status" value="1"/>
</dbReference>
<dbReference type="PANTHER" id="PTHR11842">
    <property type="entry name" value="MITOTIC SPINDLE ASSEMBLY CHECKPOINT PROTEIN MAD2"/>
    <property type="match status" value="1"/>
</dbReference>
<dbReference type="InterPro" id="IPR003511">
    <property type="entry name" value="HORMA_dom"/>
</dbReference>
<evidence type="ECO:0000259" key="3">
    <source>
        <dbReference type="PROSITE" id="PS50815"/>
    </source>
</evidence>
<keyword evidence="2" id="KW-1133">Transmembrane helix</keyword>
<evidence type="ECO:0000313" key="4">
    <source>
        <dbReference type="EMBL" id="KAL0918806.1"/>
    </source>
</evidence>
<protein>
    <recommendedName>
        <fullName evidence="3">HORMA domain-containing protein</fullName>
    </recommendedName>
</protein>
<dbReference type="Proteomes" id="UP001552299">
    <property type="component" value="Unassembled WGS sequence"/>
</dbReference>
<name>A0ABD0V870_DENTH</name>
<keyword evidence="2" id="KW-0472">Membrane</keyword>